<feature type="transmembrane region" description="Helical" evidence="7">
    <location>
        <begin position="7"/>
        <end position="26"/>
    </location>
</feature>
<proteinExistence type="inferred from homology"/>
<comment type="caution">
    <text evidence="8">The sequence shown here is derived from an EMBL/GenBank/DDBJ whole genome shotgun (WGS) entry which is preliminary data.</text>
</comment>
<evidence type="ECO:0000256" key="5">
    <source>
        <dbReference type="ARBA" id="ARBA00022989"/>
    </source>
</evidence>
<organism evidence="8 9">
    <name type="scientific">Acetobacterium bakii</name>
    <dbReference type="NCBI Taxonomy" id="52689"/>
    <lineage>
        <taxon>Bacteria</taxon>
        <taxon>Bacillati</taxon>
        <taxon>Bacillota</taxon>
        <taxon>Clostridia</taxon>
        <taxon>Eubacteriales</taxon>
        <taxon>Eubacteriaceae</taxon>
        <taxon>Acetobacterium</taxon>
    </lineage>
</organism>
<dbReference type="InterPro" id="IPR005524">
    <property type="entry name" value="DUF318"/>
</dbReference>
<evidence type="ECO:0000313" key="8">
    <source>
        <dbReference type="EMBL" id="KNZ43537.1"/>
    </source>
</evidence>
<sequence>MKKILKRYRAFLVVLGAMLILTIFNMELGMKAISVIGFSLKEMILVIPPVFVLLGLLDIWVPRATMIKYMGEGSGLKGILLAIFIGSAAAGPLYGAFPIAAVFMKKGVKFSNVMIFIGAWSTTKIPMFLFEVTSLGMKFAVIRLLIDIPGIIIIAFILSAVMTKDEVKKIYDNAEHFDD</sequence>
<comment type="subcellular location">
    <subcellularLocation>
        <location evidence="1">Cell membrane</location>
        <topology evidence="1">Multi-pass membrane protein</topology>
    </subcellularLocation>
</comment>
<dbReference type="AlphaFoldDB" id="A0A0L6U5D4"/>
<dbReference type="Proteomes" id="UP000036873">
    <property type="component" value="Unassembled WGS sequence"/>
</dbReference>
<evidence type="ECO:0000256" key="6">
    <source>
        <dbReference type="ARBA" id="ARBA00023136"/>
    </source>
</evidence>
<dbReference type="EMBL" id="LGYO01000002">
    <property type="protein sequence ID" value="KNZ43537.1"/>
    <property type="molecule type" value="Genomic_DNA"/>
</dbReference>
<evidence type="ECO:0000256" key="2">
    <source>
        <dbReference type="ARBA" id="ARBA00006386"/>
    </source>
</evidence>
<dbReference type="PATRIC" id="fig|52689.4.peg.835"/>
<dbReference type="STRING" id="52689.AKG39_00405"/>
<protein>
    <submittedName>
        <fullName evidence="8">Permease</fullName>
    </submittedName>
</protein>
<feature type="transmembrane region" description="Helical" evidence="7">
    <location>
        <begin position="142"/>
        <end position="162"/>
    </location>
</feature>
<keyword evidence="6 7" id="KW-0472">Membrane</keyword>
<keyword evidence="9" id="KW-1185">Reference proteome</keyword>
<dbReference type="RefSeq" id="WP_050738380.1">
    <property type="nucleotide sequence ID" value="NZ_LGYO01000002.1"/>
</dbReference>
<evidence type="ECO:0000256" key="4">
    <source>
        <dbReference type="ARBA" id="ARBA00022692"/>
    </source>
</evidence>
<reference evidence="9" key="1">
    <citation type="submission" date="2015-07" db="EMBL/GenBank/DDBJ databases">
        <title>Draft genome sequence of Acetobacterium bakii DSM 8293, a potential psychrophilic chemical producer through syngas fermentation.</title>
        <authorList>
            <person name="Song Y."/>
            <person name="Hwang S."/>
            <person name="Cho B.-K."/>
        </authorList>
    </citation>
    <scope>NUCLEOTIDE SEQUENCE [LARGE SCALE GENOMIC DNA]</scope>
    <source>
        <strain evidence="9">DSM 8239</strain>
    </source>
</reference>
<feature type="transmembrane region" description="Helical" evidence="7">
    <location>
        <begin position="110"/>
        <end position="130"/>
    </location>
</feature>
<dbReference type="Pfam" id="PF03773">
    <property type="entry name" value="ArsP_1"/>
    <property type="match status" value="1"/>
</dbReference>
<feature type="transmembrane region" description="Helical" evidence="7">
    <location>
        <begin position="32"/>
        <end position="57"/>
    </location>
</feature>
<keyword evidence="3" id="KW-1003">Cell membrane</keyword>
<dbReference type="GO" id="GO:0005886">
    <property type="term" value="C:plasma membrane"/>
    <property type="evidence" value="ECO:0007669"/>
    <property type="project" value="UniProtKB-SubCell"/>
</dbReference>
<keyword evidence="4 7" id="KW-0812">Transmembrane</keyword>
<evidence type="ECO:0000256" key="7">
    <source>
        <dbReference type="SAM" id="Phobius"/>
    </source>
</evidence>
<name>A0A0L6U5D4_9FIRM</name>
<evidence type="ECO:0000256" key="3">
    <source>
        <dbReference type="ARBA" id="ARBA00022475"/>
    </source>
</evidence>
<accession>A0A0L6U5D4</accession>
<evidence type="ECO:0000256" key="1">
    <source>
        <dbReference type="ARBA" id="ARBA00004651"/>
    </source>
</evidence>
<feature type="transmembrane region" description="Helical" evidence="7">
    <location>
        <begin position="78"/>
        <end position="104"/>
    </location>
</feature>
<dbReference type="OrthoDB" id="9798408at2"/>
<gene>
    <name evidence="8" type="ORF">AKG39_00405</name>
</gene>
<comment type="similarity">
    <text evidence="2">Belongs to the UPF0718 family.</text>
</comment>
<evidence type="ECO:0000313" key="9">
    <source>
        <dbReference type="Proteomes" id="UP000036873"/>
    </source>
</evidence>
<keyword evidence="5 7" id="KW-1133">Transmembrane helix</keyword>